<dbReference type="KEGG" id="pef:A7E78_06215"/>
<dbReference type="GO" id="GO:0009236">
    <property type="term" value="P:cobalamin biosynthetic process"/>
    <property type="evidence" value="ECO:0007669"/>
    <property type="project" value="UniProtKB-UniPathway"/>
</dbReference>
<evidence type="ECO:0000256" key="1">
    <source>
        <dbReference type="ARBA" id="ARBA00004953"/>
    </source>
</evidence>
<dbReference type="RefSeq" id="WP_072283437.1">
    <property type="nucleotide sequence ID" value="NZ_CP015519.1"/>
</dbReference>
<evidence type="ECO:0000256" key="3">
    <source>
        <dbReference type="ARBA" id="ARBA00023002"/>
    </source>
</evidence>
<dbReference type="AlphaFoldDB" id="A0A1L3GNI9"/>
<comment type="pathway">
    <text evidence="1">Cofactor biosynthesis; adenosylcobalamin biosynthesis.</text>
</comment>
<dbReference type="Proteomes" id="UP000182517">
    <property type="component" value="Chromosome"/>
</dbReference>
<protein>
    <submittedName>
        <fullName evidence="4">Precorrin-6x reductase</fullName>
    </submittedName>
</protein>
<dbReference type="PANTHER" id="PTHR36925:SF1">
    <property type="entry name" value="COBALT-PRECORRIN-6A REDUCTASE"/>
    <property type="match status" value="1"/>
</dbReference>
<dbReference type="EMBL" id="CP015519">
    <property type="protein sequence ID" value="APG27471.1"/>
    <property type="molecule type" value="Genomic_DNA"/>
</dbReference>
<name>A0A1L3GNI9_9BACT</name>
<dbReference type="NCBIfam" id="TIGR00715">
    <property type="entry name" value="precor6x_red"/>
    <property type="match status" value="1"/>
</dbReference>
<proteinExistence type="predicted"/>
<keyword evidence="2" id="KW-0169">Cobalamin biosynthesis</keyword>
<dbReference type="UniPathway" id="UPA00148"/>
<keyword evidence="3" id="KW-0560">Oxidoreductase</keyword>
<evidence type="ECO:0000313" key="5">
    <source>
        <dbReference type="Proteomes" id="UP000182517"/>
    </source>
</evidence>
<dbReference type="OrthoDB" id="9780707at2"/>
<dbReference type="STRING" id="1842532.A7E78_06215"/>
<sequence>MIMLLGGTSETAPMTRALLQAGYRVLVSTATDAPLALPEHSRLERRHGRLDGMAMADLMRRRHVGVLIDAAHPYASRARQEAQKAAAALSLPYLRWERPGTDFNGFPVIAAEDHEKAAELAFADGRPVLLTTGSRHLLPYTTRARQTGIRLRARVLPHEESRIAVLQAGLSTEEVIFGKGPFSVECNRRHIRRHDIGVLVTKDSGEAGGVPAKLQAARLEHCIIIVVQRPAVSNPYPRFNHLPELLATLASIVPPQTATD</sequence>
<dbReference type="GO" id="GO:0016994">
    <property type="term" value="F:precorrin-6A reductase activity"/>
    <property type="evidence" value="ECO:0007669"/>
    <property type="project" value="InterPro"/>
</dbReference>
<evidence type="ECO:0000313" key="4">
    <source>
        <dbReference type="EMBL" id="APG27471.1"/>
    </source>
</evidence>
<dbReference type="PANTHER" id="PTHR36925">
    <property type="entry name" value="COBALT-PRECORRIN-6A REDUCTASE"/>
    <property type="match status" value="1"/>
</dbReference>
<organism evidence="4 5">
    <name type="scientific">Syntrophotalea acetylenivorans</name>
    <dbReference type="NCBI Taxonomy" id="1842532"/>
    <lineage>
        <taxon>Bacteria</taxon>
        <taxon>Pseudomonadati</taxon>
        <taxon>Thermodesulfobacteriota</taxon>
        <taxon>Desulfuromonadia</taxon>
        <taxon>Desulfuromonadales</taxon>
        <taxon>Syntrophotaleaceae</taxon>
        <taxon>Syntrophotalea</taxon>
    </lineage>
</organism>
<dbReference type="PROSITE" id="PS51014">
    <property type="entry name" value="COBK_CBIJ"/>
    <property type="match status" value="1"/>
</dbReference>
<gene>
    <name evidence="4" type="ORF">A7E78_06215</name>
</gene>
<evidence type="ECO:0000256" key="2">
    <source>
        <dbReference type="ARBA" id="ARBA00022573"/>
    </source>
</evidence>
<reference evidence="4 5" key="1">
    <citation type="journal article" date="2017" name="Genome Announc.">
        <title>Complete Genome Sequences of Two Acetylene-Fermenting Pelobacter acetylenicus Strains.</title>
        <authorList>
            <person name="Sutton J.M."/>
            <person name="Baesman S.M."/>
            <person name="Fierst J.L."/>
            <person name="Poret-Peterson A.T."/>
            <person name="Oremland R.S."/>
            <person name="Dunlap D.S."/>
            <person name="Akob D.M."/>
        </authorList>
    </citation>
    <scope>NUCLEOTIDE SEQUENCE [LARGE SCALE GENOMIC DNA]</scope>
    <source>
        <strain evidence="4 5">SFB93</strain>
    </source>
</reference>
<dbReference type="Pfam" id="PF02571">
    <property type="entry name" value="CbiJ"/>
    <property type="match status" value="1"/>
</dbReference>
<accession>A0A1L3GNI9</accession>
<keyword evidence="5" id="KW-1185">Reference proteome</keyword>
<dbReference type="InterPro" id="IPR003723">
    <property type="entry name" value="Precorrin-6x_reduct"/>
</dbReference>